<dbReference type="Pfam" id="PF25917">
    <property type="entry name" value="BSH_RND"/>
    <property type="match status" value="1"/>
</dbReference>
<feature type="coiled-coil region" evidence="1">
    <location>
        <begin position="124"/>
        <end position="158"/>
    </location>
</feature>
<evidence type="ECO:0000256" key="1">
    <source>
        <dbReference type="SAM" id="Coils"/>
    </source>
</evidence>
<dbReference type="InterPro" id="IPR050739">
    <property type="entry name" value="MFP"/>
</dbReference>
<evidence type="ECO:0000313" key="6">
    <source>
        <dbReference type="Proteomes" id="UP001371305"/>
    </source>
</evidence>
<evidence type="ECO:0000259" key="4">
    <source>
        <dbReference type="Pfam" id="PF25954"/>
    </source>
</evidence>
<accession>A0ABU9B301</accession>
<dbReference type="Gene3D" id="1.10.287.470">
    <property type="entry name" value="Helix hairpin bin"/>
    <property type="match status" value="1"/>
</dbReference>
<proteinExistence type="predicted"/>
<dbReference type="Proteomes" id="UP001371305">
    <property type="component" value="Unassembled WGS sequence"/>
</dbReference>
<dbReference type="Pfam" id="PF25954">
    <property type="entry name" value="Beta-barrel_RND_2"/>
    <property type="match status" value="1"/>
</dbReference>
<dbReference type="Gene3D" id="2.40.50.100">
    <property type="match status" value="1"/>
</dbReference>
<dbReference type="SUPFAM" id="SSF111369">
    <property type="entry name" value="HlyD-like secretion proteins"/>
    <property type="match status" value="2"/>
</dbReference>
<gene>
    <name evidence="5" type="ORF">WKV53_28125</name>
</gene>
<dbReference type="PANTHER" id="PTHR30386:SF24">
    <property type="entry name" value="MULTIDRUG RESISTANCE EFFLUX PUMP"/>
    <property type="match status" value="1"/>
</dbReference>
<keyword evidence="1" id="KW-0175">Coiled coil</keyword>
<dbReference type="PANTHER" id="PTHR30386">
    <property type="entry name" value="MEMBRANE FUSION SUBUNIT OF EMRAB-TOLC MULTIDRUG EFFLUX PUMP"/>
    <property type="match status" value="1"/>
</dbReference>
<dbReference type="EMBL" id="JBBUKT010000019">
    <property type="protein sequence ID" value="MEK7954418.1"/>
    <property type="molecule type" value="Genomic_DNA"/>
</dbReference>
<protein>
    <submittedName>
        <fullName evidence="5">HlyD family secretion protein</fullName>
    </submittedName>
</protein>
<feature type="region of interest" description="Disordered" evidence="2">
    <location>
        <begin position="1"/>
        <end position="23"/>
    </location>
</feature>
<comment type="caution">
    <text evidence="5">The sequence shown here is derived from an EMBL/GenBank/DDBJ whole genome shotgun (WGS) entry which is preliminary data.</text>
</comment>
<evidence type="ECO:0000256" key="2">
    <source>
        <dbReference type="SAM" id="MobiDB-lite"/>
    </source>
</evidence>
<feature type="domain" description="CusB-like beta-barrel" evidence="4">
    <location>
        <begin position="271"/>
        <end position="365"/>
    </location>
</feature>
<sequence>MPEISDLPRGNNPASPSPAPATRRRFTPKRALLIAAAAVTLVGVSKWTHDWWRVGRFMEDTDDAYVGGDVIVIAPEVAGFIQRVAVEDNQRVHTGDLLIQIDDRDYRAALAKADAAVAVQQAVLENLEASRHQHLAVIAQAEADVSSADAEINRSRDDQSRLRSLLATRAISLQDSQQADADYKRAEAAGVKTRAALDAAQRYLAIIATQKLQGEAALQQAIAQRESARLNLGYTELRAPADGIVGNRSAQVGAYASTGSRLISVVTTHGLWVDANFKESQIAEMHVGSPASVRIDSAPGRIFHGKVTSIAPATGAQFSVLPPENATGNFTRIVQRLAVRVELDDKDAASFQLRPGLSAKVTVDTRESGGES</sequence>
<dbReference type="Gene3D" id="2.40.30.170">
    <property type="match status" value="1"/>
</dbReference>
<evidence type="ECO:0000313" key="5">
    <source>
        <dbReference type="EMBL" id="MEK7954418.1"/>
    </source>
</evidence>
<evidence type="ECO:0000259" key="3">
    <source>
        <dbReference type="Pfam" id="PF25917"/>
    </source>
</evidence>
<keyword evidence="6" id="KW-1185">Reference proteome</keyword>
<dbReference type="InterPro" id="IPR058792">
    <property type="entry name" value="Beta-barrel_RND_2"/>
</dbReference>
<name>A0ABU9B301_9BACT</name>
<feature type="domain" description="Multidrug resistance protein MdtA-like barrel-sandwich hybrid" evidence="3">
    <location>
        <begin position="72"/>
        <end position="267"/>
    </location>
</feature>
<organism evidence="5 6">
    <name type="scientific">Luteolibacter soli</name>
    <dbReference type="NCBI Taxonomy" id="3135280"/>
    <lineage>
        <taxon>Bacteria</taxon>
        <taxon>Pseudomonadati</taxon>
        <taxon>Verrucomicrobiota</taxon>
        <taxon>Verrucomicrobiia</taxon>
        <taxon>Verrucomicrobiales</taxon>
        <taxon>Verrucomicrobiaceae</taxon>
        <taxon>Luteolibacter</taxon>
    </lineage>
</organism>
<dbReference type="InterPro" id="IPR058625">
    <property type="entry name" value="MdtA-like_BSH"/>
</dbReference>
<reference evidence="5 6" key="1">
    <citation type="submission" date="2024-04" db="EMBL/GenBank/DDBJ databases">
        <title>Luteolibacter sp. isolated from soil.</title>
        <authorList>
            <person name="An J."/>
        </authorList>
    </citation>
    <scope>NUCLEOTIDE SEQUENCE [LARGE SCALE GENOMIC DNA]</scope>
    <source>
        <strain evidence="5 6">Y139</strain>
    </source>
</reference>